<organism evidence="8 9">
    <name type="scientific">Methanothermobacter thermautotrophicus</name>
    <name type="common">Methanobacterium thermoformicicum</name>
    <dbReference type="NCBI Taxonomy" id="145262"/>
    <lineage>
        <taxon>Archaea</taxon>
        <taxon>Methanobacteriati</taxon>
        <taxon>Methanobacteriota</taxon>
        <taxon>Methanomada group</taxon>
        <taxon>Methanobacteria</taxon>
        <taxon>Methanobacteriales</taxon>
        <taxon>Methanobacteriaceae</taxon>
        <taxon>Methanothermobacter</taxon>
    </lineage>
</organism>
<keyword evidence="4" id="KW-0964">Secreted</keyword>
<dbReference type="EMBL" id="QKOF01000003">
    <property type="protein sequence ID" value="MBE2899491.1"/>
    <property type="molecule type" value="Genomic_DNA"/>
</dbReference>
<keyword evidence="6" id="KW-0472">Membrane</keyword>
<dbReference type="PANTHER" id="PTHR11319:SF35">
    <property type="entry name" value="OUTER MEMBRANE PROTEIN PMPC-RELATED"/>
    <property type="match status" value="1"/>
</dbReference>
<dbReference type="SMART" id="SM00710">
    <property type="entry name" value="PbH1"/>
    <property type="match status" value="7"/>
</dbReference>
<evidence type="ECO:0000256" key="2">
    <source>
        <dbReference type="ARBA" id="ARBA00004442"/>
    </source>
</evidence>
<comment type="subcellular location">
    <subcellularLocation>
        <location evidence="1">Cell envelope</location>
    </subcellularLocation>
    <subcellularLocation>
        <location evidence="2">Cell outer membrane</location>
    </subcellularLocation>
    <subcellularLocation>
        <location evidence="3">Secreted</location>
    </subcellularLocation>
</comment>
<proteinExistence type="predicted"/>
<evidence type="ECO:0000256" key="1">
    <source>
        <dbReference type="ARBA" id="ARBA00004196"/>
    </source>
</evidence>
<protein>
    <submittedName>
        <fullName evidence="8">Uncharacterized protein</fullName>
    </submittedName>
</protein>
<gene>
    <name evidence="8" type="ORF">DNK57_01420</name>
</gene>
<dbReference type="RefSeq" id="WP_192961275.1">
    <property type="nucleotide sequence ID" value="NZ_QKOF01000003.1"/>
</dbReference>
<evidence type="ECO:0000256" key="6">
    <source>
        <dbReference type="ARBA" id="ARBA00023136"/>
    </source>
</evidence>
<evidence type="ECO:0000256" key="4">
    <source>
        <dbReference type="ARBA" id="ARBA00022525"/>
    </source>
</evidence>
<evidence type="ECO:0000313" key="9">
    <source>
        <dbReference type="Proteomes" id="UP000646659"/>
    </source>
</evidence>
<dbReference type="PANTHER" id="PTHR11319">
    <property type="entry name" value="G PROTEIN-COUPLED RECEPTOR-RELATED"/>
    <property type="match status" value="1"/>
</dbReference>
<dbReference type="InterPro" id="IPR006626">
    <property type="entry name" value="PbH1"/>
</dbReference>
<sequence length="601" mass="63289">MITNYGSSMTYPTVTINNSHFENNTANGGTSGGALYNDFYATMIVDSCTFINNTAFNMGGAVYSYYEGNLTVINSTFLGNSAENIGGAIHSEHGSADIINCTFAENTAYNGGAIFNWASLPGSGMKVISSTFTSNRAGNSGGAIYSAGDLSVTDSTFHDSSAVIFGGALYLSKYSDGDRVEIEASSFTSSSSRYGGAIYALSTSGNMPVSVNRCNLQANSAWYGGGATFSGVNATVTGCNFTENLASEHAGGIRNDYGELKVRNSTFTGNRAHYGAGGIGSLQASLADISGCTFTGNVAETWHLGSAVLSYLTETRINFCRIIDNPDADVYCEDGQTVDARYNWWGSNSPDFTELTAGDVTSTPWIILTVTADPSSVRTGGTSLIRADLLHDSEGVLHSTPVPCTGPVDFHSSAGSIDDASMVLGSATSTLRNLNTAGTVRVFAALDNQVVSTTVNVTAASSGITLKQLAAAAAWVRNYHARHRTLPSGVRVGAVNYSMAQFLDLLVRGTVQISSGNLNPLKPRAVGYGGSTGIHSNGRLYRSAYVNLAVTLRNFINTSGRAPRYALTGYGRVSFVKLVYCYSNIIGFYGSNGSLPRYVLI</sequence>
<reference evidence="8" key="1">
    <citation type="submission" date="2018-06" db="EMBL/GenBank/DDBJ databases">
        <title>Draft genome sequence of Methanothermobacter thermautotrophicus Strain WHS, a thermophilic, hydrogenotrophic methanogen isolated from Washburn Hot Springs in Yellowstone National Park, USA.</title>
        <authorList>
            <person name="Mckay L.J."/>
            <person name="Klingelsmith K."/>
            <person name="Inskeep W.P."/>
            <person name="Fields M.W."/>
        </authorList>
    </citation>
    <scope>NUCLEOTIDE SEQUENCE</scope>
    <source>
        <strain evidence="8">WHS</strain>
    </source>
</reference>
<dbReference type="SUPFAM" id="SSF51126">
    <property type="entry name" value="Pectin lyase-like"/>
    <property type="match status" value="2"/>
</dbReference>
<evidence type="ECO:0000256" key="7">
    <source>
        <dbReference type="ARBA" id="ARBA00023237"/>
    </source>
</evidence>
<dbReference type="OrthoDB" id="78475at2157"/>
<keyword evidence="7" id="KW-0998">Cell outer membrane</keyword>
<keyword evidence="5" id="KW-0732">Signal</keyword>
<dbReference type="InterPro" id="IPR011050">
    <property type="entry name" value="Pectin_lyase_fold/virulence"/>
</dbReference>
<dbReference type="InterPro" id="IPR003368">
    <property type="entry name" value="POMP_repeat"/>
</dbReference>
<name>A0A842YM60_METTF</name>
<dbReference type="AlphaFoldDB" id="A0A842YM60"/>
<evidence type="ECO:0000256" key="3">
    <source>
        <dbReference type="ARBA" id="ARBA00004613"/>
    </source>
</evidence>
<evidence type="ECO:0000256" key="5">
    <source>
        <dbReference type="ARBA" id="ARBA00022729"/>
    </source>
</evidence>
<dbReference type="NCBIfam" id="TIGR01376">
    <property type="entry name" value="POMP_repeat"/>
    <property type="match status" value="1"/>
</dbReference>
<dbReference type="Proteomes" id="UP000646659">
    <property type="component" value="Unassembled WGS sequence"/>
</dbReference>
<comment type="caution">
    <text evidence="8">The sequence shown here is derived from an EMBL/GenBank/DDBJ whole genome shotgun (WGS) entry which is preliminary data.</text>
</comment>
<accession>A0A842YM60</accession>
<dbReference type="Pfam" id="PF02415">
    <property type="entry name" value="Chlam_PMP"/>
    <property type="match status" value="4"/>
</dbReference>
<evidence type="ECO:0000313" key="8">
    <source>
        <dbReference type="EMBL" id="MBE2899491.1"/>
    </source>
</evidence>
<dbReference type="GO" id="GO:0005576">
    <property type="term" value="C:extracellular region"/>
    <property type="evidence" value="ECO:0007669"/>
    <property type="project" value="UniProtKB-SubCell"/>
</dbReference>